<accession>A0A1W6MQA8</accession>
<sequence>MARAFWVWLHRWTGLAMAGFLILVGLTGSLLAFWPEVNHWFTPELYPGPHAGIELSAATLARRAEEIVPQGRVSAVIFADPGSVMIGMEPREGAPPLDFEFIHLDPISSKELGRVTWHALPRTKNDIMPFIYGLHMYLAMKGIGDWILGFVALLWTLDCFVAFYLTLPLPGANSGKGFLARWKPAWLIKWGASFYRINFDMHRAGGLWLWTMLLVFAWSSVSFTMPKVYTNTMRAIFDYETPDALVRSHAGPSKENPNLLEWEGAQAAGERLMADEARIHDFAIERPIALYLSRALGLIEYRVRSSRDIGDRSGATSVIFDAYSGALRAVNLPTGQRAGNTVTTWLRELHVANVFGLPYRIFVSALGLAIVMLSVTGVYIWWKKRQARKNRSQSEASKFSPKPKPDERELALDLDPDRNFES</sequence>
<dbReference type="EMBL" id="CP019948">
    <property type="protein sequence ID" value="ARN79767.1"/>
    <property type="molecule type" value="Genomic_DNA"/>
</dbReference>
<dbReference type="Proteomes" id="UP000193978">
    <property type="component" value="Chromosome"/>
</dbReference>
<feature type="transmembrane region" description="Helical" evidence="2">
    <location>
        <begin position="361"/>
        <end position="382"/>
    </location>
</feature>
<keyword evidence="4" id="KW-1185">Reference proteome</keyword>
<gene>
    <name evidence="3" type="ORF">B1812_00330</name>
</gene>
<dbReference type="PANTHER" id="PTHR34219">
    <property type="entry name" value="IRON-REGULATED INNER MEMBRANE PROTEIN-RELATED"/>
    <property type="match status" value="1"/>
</dbReference>
<dbReference type="OrthoDB" id="9791166at2"/>
<dbReference type="InterPro" id="IPR005625">
    <property type="entry name" value="PepSY-ass_TM"/>
</dbReference>
<evidence type="ECO:0000313" key="3">
    <source>
        <dbReference type="EMBL" id="ARN79767.1"/>
    </source>
</evidence>
<evidence type="ECO:0000313" key="4">
    <source>
        <dbReference type="Proteomes" id="UP000193978"/>
    </source>
</evidence>
<name>A0A1W6MQA8_9HYPH</name>
<feature type="region of interest" description="Disordered" evidence="1">
    <location>
        <begin position="387"/>
        <end position="422"/>
    </location>
</feature>
<dbReference type="PANTHER" id="PTHR34219:SF5">
    <property type="entry name" value="BLR4505 PROTEIN"/>
    <property type="match status" value="1"/>
</dbReference>
<dbReference type="RefSeq" id="WP_085769813.1">
    <property type="nucleotide sequence ID" value="NZ_AP027149.1"/>
</dbReference>
<dbReference type="Pfam" id="PF03929">
    <property type="entry name" value="PepSY_TM"/>
    <property type="match status" value="1"/>
</dbReference>
<evidence type="ECO:0000256" key="2">
    <source>
        <dbReference type="SAM" id="Phobius"/>
    </source>
</evidence>
<organism evidence="3 4">
    <name type="scientific">Methylocystis bryophila</name>
    <dbReference type="NCBI Taxonomy" id="655015"/>
    <lineage>
        <taxon>Bacteria</taxon>
        <taxon>Pseudomonadati</taxon>
        <taxon>Pseudomonadota</taxon>
        <taxon>Alphaproteobacteria</taxon>
        <taxon>Hyphomicrobiales</taxon>
        <taxon>Methylocystaceae</taxon>
        <taxon>Methylocystis</taxon>
    </lineage>
</organism>
<protein>
    <submittedName>
        <fullName evidence="3">Peptidase</fullName>
    </submittedName>
</protein>
<evidence type="ECO:0000256" key="1">
    <source>
        <dbReference type="SAM" id="MobiDB-lite"/>
    </source>
</evidence>
<keyword evidence="2" id="KW-0812">Transmembrane</keyword>
<keyword evidence="2" id="KW-1133">Transmembrane helix</keyword>
<reference evidence="3 4" key="1">
    <citation type="submission" date="2017-02" db="EMBL/GenBank/DDBJ databases">
        <authorList>
            <person name="Peterson S.W."/>
        </authorList>
    </citation>
    <scope>NUCLEOTIDE SEQUENCE [LARGE SCALE GENOMIC DNA]</scope>
    <source>
        <strain evidence="3 4">S285</strain>
    </source>
</reference>
<proteinExistence type="predicted"/>
<dbReference type="AlphaFoldDB" id="A0A1W6MQA8"/>
<dbReference type="KEGG" id="mbry:B1812_00330"/>
<feature type="transmembrane region" description="Helical" evidence="2">
    <location>
        <begin position="12"/>
        <end position="34"/>
    </location>
</feature>
<feature type="transmembrane region" description="Helical" evidence="2">
    <location>
        <begin position="206"/>
        <end position="225"/>
    </location>
</feature>
<keyword evidence="2" id="KW-0472">Membrane</keyword>
<feature type="compositionally biased region" description="Basic and acidic residues" evidence="1">
    <location>
        <begin position="403"/>
        <end position="422"/>
    </location>
</feature>
<feature type="transmembrane region" description="Helical" evidence="2">
    <location>
        <begin position="146"/>
        <end position="167"/>
    </location>
</feature>
<dbReference type="STRING" id="655015.B1812_00330"/>